<keyword evidence="4" id="KW-1185">Reference proteome</keyword>
<dbReference type="EMBL" id="JAVAMP010000015">
    <property type="protein sequence ID" value="MDP5276477.1"/>
    <property type="molecule type" value="Genomic_DNA"/>
</dbReference>
<dbReference type="Proteomes" id="UP001231941">
    <property type="component" value="Unassembled WGS sequence"/>
</dbReference>
<evidence type="ECO:0000256" key="2">
    <source>
        <dbReference type="SAM" id="Phobius"/>
    </source>
</evidence>
<evidence type="ECO:0000313" key="3">
    <source>
        <dbReference type="EMBL" id="MDP5276477.1"/>
    </source>
</evidence>
<keyword evidence="1" id="KW-0175">Coiled coil</keyword>
<evidence type="ECO:0000313" key="4">
    <source>
        <dbReference type="Proteomes" id="UP001231941"/>
    </source>
</evidence>
<accession>A0ABT9J4C4</accession>
<feature type="coiled-coil region" evidence="1">
    <location>
        <begin position="9"/>
        <end position="74"/>
    </location>
</feature>
<keyword evidence="2" id="KW-1133">Transmembrane helix</keyword>
<name>A0ABT9J4C4_9BACL</name>
<keyword evidence="2" id="KW-0812">Transmembrane</keyword>
<comment type="caution">
    <text evidence="3">The sequence shown here is derived from an EMBL/GenBank/DDBJ whole genome shotgun (WGS) entry which is preliminary data.</text>
</comment>
<keyword evidence="2" id="KW-0472">Membrane</keyword>
<gene>
    <name evidence="3" type="ORF">Q5Y73_20490</name>
</gene>
<proteinExistence type="predicted"/>
<sequence>MEKQDIERLAKLETEIKAMRDLIMNMDSKLDIWNKTFVPRNEINEMFRSRDKEVNELSQDLEKIRENVANNQQDSSTKWEHFWSKAVWFLIGLFGSIFMILFKDSLS</sequence>
<reference evidence="3 4" key="1">
    <citation type="submission" date="2023-08" db="EMBL/GenBank/DDBJ databases">
        <authorList>
            <person name="Park J.-S."/>
        </authorList>
    </citation>
    <scope>NUCLEOTIDE SEQUENCE [LARGE SCALE GENOMIC DNA]</scope>
    <source>
        <strain evidence="3 4">2205SS18-9</strain>
    </source>
</reference>
<evidence type="ECO:0000256" key="1">
    <source>
        <dbReference type="SAM" id="Coils"/>
    </source>
</evidence>
<dbReference type="RefSeq" id="WP_305993786.1">
    <property type="nucleotide sequence ID" value="NZ_JAVAMP010000015.1"/>
</dbReference>
<organism evidence="3 4">
    <name type="scientific">Chengkuizengella axinellae</name>
    <dbReference type="NCBI Taxonomy" id="3064388"/>
    <lineage>
        <taxon>Bacteria</taxon>
        <taxon>Bacillati</taxon>
        <taxon>Bacillota</taxon>
        <taxon>Bacilli</taxon>
        <taxon>Bacillales</taxon>
        <taxon>Paenibacillaceae</taxon>
        <taxon>Chengkuizengella</taxon>
    </lineage>
</organism>
<feature type="transmembrane region" description="Helical" evidence="2">
    <location>
        <begin position="82"/>
        <end position="102"/>
    </location>
</feature>
<protein>
    <submittedName>
        <fullName evidence="3">Uncharacterized protein</fullName>
    </submittedName>
</protein>